<name>A0A1E4SQG1_9ASCO</name>
<dbReference type="OrthoDB" id="5598268at2759"/>
<dbReference type="STRING" id="984487.A0A1E4SQG1"/>
<dbReference type="PANTHER" id="PTHR13230:SF5">
    <property type="entry name" value="GENERAL TRANSCRIPTION FACTOR 3C POLYPEPTIDE 5"/>
    <property type="match status" value="1"/>
</dbReference>
<feature type="domain" description="Transcription factor IIIC subunit 5 HTH" evidence="6">
    <location>
        <begin position="202"/>
        <end position="364"/>
    </location>
</feature>
<dbReference type="Pfam" id="PF09734">
    <property type="entry name" value="Tau95"/>
    <property type="match status" value="1"/>
</dbReference>
<dbReference type="RefSeq" id="XP_020066868.1">
    <property type="nucleotide sequence ID" value="XM_020209265.1"/>
</dbReference>
<dbReference type="GO" id="GO:0005634">
    <property type="term" value="C:nucleus"/>
    <property type="evidence" value="ECO:0007669"/>
    <property type="project" value="UniProtKB-SubCell"/>
</dbReference>
<protein>
    <submittedName>
        <fullName evidence="8">Transcription factor</fullName>
    </submittedName>
</protein>
<evidence type="ECO:0000256" key="2">
    <source>
        <dbReference type="ARBA" id="ARBA00023125"/>
    </source>
</evidence>
<keyword evidence="3" id="KW-0804">Transcription</keyword>
<proteinExistence type="predicted"/>
<dbReference type="Pfam" id="PF17682">
    <property type="entry name" value="Tau95_N"/>
    <property type="match status" value="1"/>
</dbReference>
<dbReference type="Gene3D" id="3.30.200.160">
    <property type="entry name" value="TFIIIC, subcomplex tauA, subunit Sfc1, barrel domain"/>
    <property type="match status" value="1"/>
</dbReference>
<dbReference type="InterPro" id="IPR041499">
    <property type="entry name" value="Tfc1/Sfc1_N"/>
</dbReference>
<dbReference type="EMBL" id="KV453909">
    <property type="protein sequence ID" value="ODV81746.1"/>
    <property type="molecule type" value="Genomic_DNA"/>
</dbReference>
<accession>A0A1E4SQG1</accession>
<keyword evidence="9" id="KW-1185">Reference proteome</keyword>
<evidence type="ECO:0000256" key="1">
    <source>
        <dbReference type="ARBA" id="ARBA00004123"/>
    </source>
</evidence>
<evidence type="ECO:0000256" key="5">
    <source>
        <dbReference type="SAM" id="MobiDB-lite"/>
    </source>
</evidence>
<dbReference type="InterPro" id="IPR042536">
    <property type="entry name" value="TFIIIC_tauA_Sfc1"/>
</dbReference>
<evidence type="ECO:0000259" key="7">
    <source>
        <dbReference type="Pfam" id="PF17682"/>
    </source>
</evidence>
<evidence type="ECO:0000256" key="4">
    <source>
        <dbReference type="ARBA" id="ARBA00023242"/>
    </source>
</evidence>
<dbReference type="GO" id="GO:0001002">
    <property type="term" value="F:RNA polymerase III type 1 promoter sequence-specific DNA binding"/>
    <property type="evidence" value="ECO:0007669"/>
    <property type="project" value="TreeGrafter"/>
</dbReference>
<dbReference type="Proteomes" id="UP000094285">
    <property type="component" value="Unassembled WGS sequence"/>
</dbReference>
<dbReference type="InterPro" id="IPR040454">
    <property type="entry name" value="TF_IIIC_Tfc1/Sfc1"/>
</dbReference>
<keyword evidence="2" id="KW-0238">DNA-binding</keyword>
<evidence type="ECO:0000256" key="3">
    <source>
        <dbReference type="ARBA" id="ARBA00023163"/>
    </source>
</evidence>
<organism evidence="8 9">
    <name type="scientific">Suhomyces tanzawaensis NRRL Y-17324</name>
    <dbReference type="NCBI Taxonomy" id="984487"/>
    <lineage>
        <taxon>Eukaryota</taxon>
        <taxon>Fungi</taxon>
        <taxon>Dikarya</taxon>
        <taxon>Ascomycota</taxon>
        <taxon>Saccharomycotina</taxon>
        <taxon>Pichiomycetes</taxon>
        <taxon>Debaryomycetaceae</taxon>
        <taxon>Suhomyces</taxon>
    </lineage>
</organism>
<evidence type="ECO:0000313" key="8">
    <source>
        <dbReference type="EMBL" id="ODV81746.1"/>
    </source>
</evidence>
<comment type="subcellular location">
    <subcellularLocation>
        <location evidence="1">Nucleus</location>
    </subcellularLocation>
</comment>
<dbReference type="GO" id="GO:0001003">
    <property type="term" value="F:RNA polymerase III type 2 promoter sequence-specific DNA binding"/>
    <property type="evidence" value="ECO:0007669"/>
    <property type="project" value="TreeGrafter"/>
</dbReference>
<feature type="compositionally biased region" description="Acidic residues" evidence="5">
    <location>
        <begin position="506"/>
        <end position="548"/>
    </location>
</feature>
<dbReference type="PANTHER" id="PTHR13230">
    <property type="entry name" value="GENERAL TRANSCRIPTION FACTOR IIIC, POLYPEPTIDE 5"/>
    <property type="match status" value="1"/>
</dbReference>
<keyword evidence="4" id="KW-0539">Nucleus</keyword>
<gene>
    <name evidence="8" type="ORF">CANTADRAFT_45921</name>
</gene>
<dbReference type="AlphaFoldDB" id="A0A1E4SQG1"/>
<sequence>MSKPIAPHHSMDIPHVTAVELPLIVKNTDKAVKMLGGKDKIKQVVNSNNKAGNSYSHTSVENTLELRLRSDPFHHPIQSSYNTSEKVLIKVSIPSKSIPEDYIKNPSKYSIRDLIQLNDKNKETARHRVKPVAIIDKTYLFKSIADFQISTKNNDTVQDFNKSILNFKNYEDVQNYFDKNEQLMGIPDYKNLDYYKNVDHKLPPPPVLSPIRFPFDYKYQKNPFTTAIKDLESGEIKVVSTKNTLKLHTKMIDYNTNNVPTAPAQELVEKLKSLRETRPAVNSLDFQLLQCMDYLTKLFEIKPIWLRKQLEDIVPVDLKKFIKQSLPYVSYIYKSGPWRFCNVKFGVDPKSDSKYWIYQSEYFRIAGLRFVLPNSTTQRIVPNTVAQLASAESVGLGPIAVSEFLFFNGVSLPSTVTYQIGDIIDSDITTIIQDNQNQMGGQFLRDKPEFQDGWINKQTMEVIRRIVRYKLNRIVKEEPIDQTKIYKIIEADYTENDENEKKEHEEAEEVEEDIDEDDAEAEDELNGNDVDEEDITMADAENGGDDNENVSTDLEGTMKRIRQFNPTISKHLENLVGFIKQDSIDD</sequence>
<dbReference type="GO" id="GO:0000127">
    <property type="term" value="C:transcription factor TFIIIC complex"/>
    <property type="evidence" value="ECO:0007669"/>
    <property type="project" value="InterPro"/>
</dbReference>
<dbReference type="GeneID" id="30983401"/>
<feature type="region of interest" description="Disordered" evidence="5">
    <location>
        <begin position="496"/>
        <end position="558"/>
    </location>
</feature>
<evidence type="ECO:0000259" key="6">
    <source>
        <dbReference type="Pfam" id="PF09734"/>
    </source>
</evidence>
<evidence type="ECO:0000313" key="9">
    <source>
        <dbReference type="Proteomes" id="UP000094285"/>
    </source>
</evidence>
<dbReference type="InterPro" id="IPR019136">
    <property type="entry name" value="TF_IIIC_su-5_HTH"/>
</dbReference>
<feature type="domain" description="Transcription factor IIIC subunit Tfc1/Sfc1 triple barrel" evidence="7">
    <location>
        <begin position="18"/>
        <end position="150"/>
    </location>
</feature>
<dbReference type="GO" id="GO:0006384">
    <property type="term" value="P:transcription initiation at RNA polymerase III promoter"/>
    <property type="evidence" value="ECO:0007669"/>
    <property type="project" value="InterPro"/>
</dbReference>
<reference evidence="9" key="1">
    <citation type="submission" date="2016-05" db="EMBL/GenBank/DDBJ databases">
        <title>Comparative genomics of biotechnologically important yeasts.</title>
        <authorList>
            <consortium name="DOE Joint Genome Institute"/>
            <person name="Riley R."/>
            <person name="Haridas S."/>
            <person name="Wolfe K.H."/>
            <person name="Lopes M.R."/>
            <person name="Hittinger C.T."/>
            <person name="Goker M."/>
            <person name="Salamov A."/>
            <person name="Wisecaver J."/>
            <person name="Long T.M."/>
            <person name="Aerts A.L."/>
            <person name="Barry K."/>
            <person name="Choi C."/>
            <person name="Clum A."/>
            <person name="Coughlan A.Y."/>
            <person name="Deshpande S."/>
            <person name="Douglass A.P."/>
            <person name="Hanson S.J."/>
            <person name="Klenk H.-P."/>
            <person name="Labutti K."/>
            <person name="Lapidus A."/>
            <person name="Lindquist E."/>
            <person name="Lipzen A."/>
            <person name="Meier-Kolthoff J.P."/>
            <person name="Ohm R.A."/>
            <person name="Otillar R.P."/>
            <person name="Pangilinan J."/>
            <person name="Peng Y."/>
            <person name="Rokas A."/>
            <person name="Rosa C.A."/>
            <person name="Scheuner C."/>
            <person name="Sibirny A.A."/>
            <person name="Slot J.C."/>
            <person name="Stielow J.B."/>
            <person name="Sun H."/>
            <person name="Kurtzman C.P."/>
            <person name="Blackwell M."/>
            <person name="Grigoriev I.V."/>
            <person name="Jeffries T.W."/>
        </authorList>
    </citation>
    <scope>NUCLEOTIDE SEQUENCE [LARGE SCALE GENOMIC DNA]</scope>
    <source>
        <strain evidence="9">NRRL Y-17324</strain>
    </source>
</reference>